<keyword evidence="2" id="KW-0472">Membrane</keyword>
<protein>
    <recommendedName>
        <fullName evidence="5">Flp family type IVb pilin</fullName>
    </recommendedName>
</protein>
<sequence>MKINYLKVLLKDKSGATAIEYGLIASLISVAIITSVQGVGDKIKGVLNNIEKSVEHSGNSNSHINSYSGGHHKIHDEDIR</sequence>
<evidence type="ECO:0000313" key="3">
    <source>
        <dbReference type="EMBL" id="PTL87069.1"/>
    </source>
</evidence>
<evidence type="ECO:0008006" key="5">
    <source>
        <dbReference type="Google" id="ProtNLM"/>
    </source>
</evidence>
<evidence type="ECO:0000256" key="1">
    <source>
        <dbReference type="SAM" id="MobiDB-lite"/>
    </source>
</evidence>
<keyword evidence="2" id="KW-1133">Transmembrane helix</keyword>
<dbReference type="Pfam" id="PF04964">
    <property type="entry name" value="Flp_Fap"/>
    <property type="match status" value="1"/>
</dbReference>
<dbReference type="AlphaFoldDB" id="A0A2T4VZ50"/>
<evidence type="ECO:0000256" key="2">
    <source>
        <dbReference type="SAM" id="Phobius"/>
    </source>
</evidence>
<name>A0A2T4VZ50_9HYPH</name>
<dbReference type="InterPro" id="IPR007047">
    <property type="entry name" value="Flp_Fap"/>
</dbReference>
<keyword evidence="2" id="KW-0812">Transmembrane</keyword>
<comment type="caution">
    <text evidence="3">The sequence shown here is derived from an EMBL/GenBank/DDBJ whole genome shotgun (WGS) entry which is preliminary data.</text>
</comment>
<gene>
    <name evidence="3" type="ORF">C4617_01320</name>
</gene>
<dbReference type="Proteomes" id="UP000240811">
    <property type="component" value="Unassembled WGS sequence"/>
</dbReference>
<proteinExistence type="predicted"/>
<reference evidence="4" key="1">
    <citation type="submission" date="2018-02" db="EMBL/GenBank/DDBJ databases">
        <title>Genome sequence of Candidatus Liberibacter europaeus.</title>
        <authorList>
            <person name="Frampton R.A."/>
            <person name="Thompson S.M."/>
            <person name="David C."/>
            <person name="Addison S.M."/>
            <person name="Smith G.R."/>
        </authorList>
    </citation>
    <scope>NUCLEOTIDE SEQUENCE [LARGE SCALE GENOMIC DNA]</scope>
</reference>
<feature type="compositionally biased region" description="Polar residues" evidence="1">
    <location>
        <begin position="56"/>
        <end position="68"/>
    </location>
</feature>
<feature type="transmembrane region" description="Helical" evidence="2">
    <location>
        <begin position="21"/>
        <end position="40"/>
    </location>
</feature>
<evidence type="ECO:0000313" key="4">
    <source>
        <dbReference type="Proteomes" id="UP000240811"/>
    </source>
</evidence>
<dbReference type="EMBL" id="PSQJ01000001">
    <property type="protein sequence ID" value="PTL87069.1"/>
    <property type="molecule type" value="Genomic_DNA"/>
</dbReference>
<feature type="region of interest" description="Disordered" evidence="1">
    <location>
        <begin position="56"/>
        <end position="80"/>
    </location>
</feature>
<organism evidence="3 4">
    <name type="scientific">Candidatus Liberibacter europaeus</name>
    <dbReference type="NCBI Taxonomy" id="744859"/>
    <lineage>
        <taxon>Bacteria</taxon>
        <taxon>Pseudomonadati</taxon>
        <taxon>Pseudomonadota</taxon>
        <taxon>Alphaproteobacteria</taxon>
        <taxon>Hyphomicrobiales</taxon>
        <taxon>Rhizobiaceae</taxon>
        <taxon>Liberibacter</taxon>
    </lineage>
</organism>
<accession>A0A2T4VZ50</accession>